<dbReference type="AlphaFoldDB" id="A0A9X2ANK7"/>
<evidence type="ECO:0000256" key="2">
    <source>
        <dbReference type="SAM" id="SignalP"/>
    </source>
</evidence>
<dbReference type="RefSeq" id="WP_243304861.1">
    <property type="nucleotide sequence ID" value="NZ_JALGBI010000001.1"/>
</dbReference>
<feature type="chain" id="PRO_5040833377" description="PsiF repeat-containing protein" evidence="2">
    <location>
        <begin position="32"/>
        <end position="92"/>
    </location>
</feature>
<dbReference type="EMBL" id="JALGBI010000001">
    <property type="protein sequence ID" value="MCJ0762532.1"/>
    <property type="molecule type" value="Genomic_DNA"/>
</dbReference>
<feature type="signal peptide" evidence="2">
    <location>
        <begin position="1"/>
        <end position="31"/>
    </location>
</feature>
<evidence type="ECO:0008006" key="5">
    <source>
        <dbReference type="Google" id="ProtNLM"/>
    </source>
</evidence>
<name>A0A9X2ANK7_9BURK</name>
<sequence>MSIDPRGSAPSRGALAALLCALALCGAEALAADGTPPAKSAKGKAHAAKPHVSGKAKFDKGSGETAAQRDRRLQRECKGLPNAGACLGYASP</sequence>
<protein>
    <recommendedName>
        <fullName evidence="5">PsiF repeat-containing protein</fullName>
    </recommendedName>
</protein>
<gene>
    <name evidence="3" type="ORF">MMF98_04835</name>
</gene>
<proteinExistence type="predicted"/>
<evidence type="ECO:0000313" key="4">
    <source>
        <dbReference type="Proteomes" id="UP001139447"/>
    </source>
</evidence>
<feature type="compositionally biased region" description="Basic and acidic residues" evidence="1">
    <location>
        <begin position="56"/>
        <end position="76"/>
    </location>
</feature>
<reference evidence="3" key="1">
    <citation type="submission" date="2022-03" db="EMBL/GenBank/DDBJ databases">
        <authorList>
            <person name="Woo C.Y."/>
        </authorList>
    </citation>
    <scope>NUCLEOTIDE SEQUENCE</scope>
    <source>
        <strain evidence="3">CYS-02</strain>
    </source>
</reference>
<keyword evidence="2" id="KW-0732">Signal</keyword>
<feature type="compositionally biased region" description="Basic residues" evidence="1">
    <location>
        <begin position="41"/>
        <end position="54"/>
    </location>
</feature>
<comment type="caution">
    <text evidence="3">The sequence shown here is derived from an EMBL/GenBank/DDBJ whole genome shotgun (WGS) entry which is preliminary data.</text>
</comment>
<accession>A0A9X2ANK7</accession>
<evidence type="ECO:0000256" key="1">
    <source>
        <dbReference type="SAM" id="MobiDB-lite"/>
    </source>
</evidence>
<organism evidence="3 4">
    <name type="scientific">Variovorax terrae</name>
    <dbReference type="NCBI Taxonomy" id="2923278"/>
    <lineage>
        <taxon>Bacteria</taxon>
        <taxon>Pseudomonadati</taxon>
        <taxon>Pseudomonadota</taxon>
        <taxon>Betaproteobacteria</taxon>
        <taxon>Burkholderiales</taxon>
        <taxon>Comamonadaceae</taxon>
        <taxon>Variovorax</taxon>
    </lineage>
</organism>
<evidence type="ECO:0000313" key="3">
    <source>
        <dbReference type="EMBL" id="MCJ0762532.1"/>
    </source>
</evidence>
<keyword evidence="4" id="KW-1185">Reference proteome</keyword>
<feature type="region of interest" description="Disordered" evidence="1">
    <location>
        <begin position="34"/>
        <end position="76"/>
    </location>
</feature>
<dbReference type="Proteomes" id="UP001139447">
    <property type="component" value="Unassembled WGS sequence"/>
</dbReference>